<accession>A0A830CJC8</accession>
<protein>
    <submittedName>
        <fullName evidence="2">Protein ycf2</fullName>
    </submittedName>
</protein>
<sequence>MIDSFHTRNNRSKFFDKTDSYFSMIFRNHENWTNPVKPSLMSTLIQKHFLL</sequence>
<keyword evidence="3" id="KW-1185">Reference proteome</keyword>
<evidence type="ECO:0000313" key="2">
    <source>
        <dbReference type="EMBL" id="GFP94501.1"/>
    </source>
</evidence>
<dbReference type="AlphaFoldDB" id="A0A830CJC8"/>
<evidence type="ECO:0000259" key="1">
    <source>
        <dbReference type="Pfam" id="PF05695"/>
    </source>
</evidence>
<dbReference type="EMBL" id="BMAC01000353">
    <property type="protein sequence ID" value="GFP94501.1"/>
    <property type="molecule type" value="Genomic_DNA"/>
</dbReference>
<feature type="domain" description="Ycf2 N-terminal" evidence="1">
    <location>
        <begin position="1"/>
        <end position="48"/>
    </location>
</feature>
<evidence type="ECO:0000313" key="3">
    <source>
        <dbReference type="Proteomes" id="UP000653305"/>
    </source>
</evidence>
<gene>
    <name evidence="2" type="ORF">PHJA_001594500</name>
</gene>
<dbReference type="Proteomes" id="UP000653305">
    <property type="component" value="Unassembled WGS sequence"/>
</dbReference>
<reference evidence="2" key="1">
    <citation type="submission" date="2020-07" db="EMBL/GenBank/DDBJ databases">
        <title>Ethylene signaling mediates host invasion by parasitic plants.</title>
        <authorList>
            <person name="Yoshida S."/>
        </authorList>
    </citation>
    <scope>NUCLEOTIDE SEQUENCE</scope>
    <source>
        <strain evidence="2">Okayama</strain>
    </source>
</reference>
<proteinExistence type="predicted"/>
<comment type="caution">
    <text evidence="2">The sequence shown here is derived from an EMBL/GenBank/DDBJ whole genome shotgun (WGS) entry which is preliminary data.</text>
</comment>
<dbReference type="Pfam" id="PF05695">
    <property type="entry name" value="Ycf2"/>
    <property type="match status" value="1"/>
</dbReference>
<organism evidence="2 3">
    <name type="scientific">Phtheirospermum japonicum</name>
    <dbReference type="NCBI Taxonomy" id="374723"/>
    <lineage>
        <taxon>Eukaryota</taxon>
        <taxon>Viridiplantae</taxon>
        <taxon>Streptophyta</taxon>
        <taxon>Embryophyta</taxon>
        <taxon>Tracheophyta</taxon>
        <taxon>Spermatophyta</taxon>
        <taxon>Magnoliopsida</taxon>
        <taxon>eudicotyledons</taxon>
        <taxon>Gunneridae</taxon>
        <taxon>Pentapetalae</taxon>
        <taxon>asterids</taxon>
        <taxon>lamiids</taxon>
        <taxon>Lamiales</taxon>
        <taxon>Orobanchaceae</taxon>
        <taxon>Orobanchaceae incertae sedis</taxon>
        <taxon>Phtheirospermum</taxon>
    </lineage>
</organism>
<name>A0A830CJC8_9LAMI</name>
<dbReference type="InterPro" id="IPR056777">
    <property type="entry name" value="Ycf2_N"/>
</dbReference>